<dbReference type="EMBL" id="QGDT01000005">
    <property type="protein sequence ID" value="PWJ57837.1"/>
    <property type="molecule type" value="Genomic_DNA"/>
</dbReference>
<sequence length="227" mass="25273">MPTRFLLDLYSETDARYEGSFMEVWLANSGTRPTGMKLGDTAVIATRKTVAKPAGALYTLVDRKAIYNEDGTTKNTLVYPTLTKHMDNTRSSANEAQSARDAYVIRLAEVYLIAAEAQLKLGKLDSAAVNINIVRNGAAKPGKVANMLITPSQVTVDFILDERAREFAGEQMRWFDLKRTGKLVERVKAHNPNATDIQPFHVLRPIPRAQLDAVTNRVEFAQNEGYQ</sequence>
<dbReference type="Pfam" id="PF07980">
    <property type="entry name" value="SusD_RagB"/>
    <property type="match status" value="1"/>
</dbReference>
<keyword evidence="8" id="KW-1185">Reference proteome</keyword>
<dbReference type="InterPro" id="IPR012944">
    <property type="entry name" value="SusD_RagB_dom"/>
</dbReference>
<evidence type="ECO:0000256" key="2">
    <source>
        <dbReference type="ARBA" id="ARBA00006275"/>
    </source>
</evidence>
<proteinExistence type="inferred from homology"/>
<evidence type="ECO:0000259" key="6">
    <source>
        <dbReference type="Pfam" id="PF07980"/>
    </source>
</evidence>
<dbReference type="SUPFAM" id="SSF48452">
    <property type="entry name" value="TPR-like"/>
    <property type="match status" value="1"/>
</dbReference>
<accession>A0A316B5C7</accession>
<comment type="caution">
    <text evidence="7">The sequence shown here is derived from an EMBL/GenBank/DDBJ whole genome shotgun (WGS) entry which is preliminary data.</text>
</comment>
<evidence type="ECO:0000313" key="8">
    <source>
        <dbReference type="Proteomes" id="UP000245880"/>
    </source>
</evidence>
<evidence type="ECO:0000256" key="5">
    <source>
        <dbReference type="ARBA" id="ARBA00023237"/>
    </source>
</evidence>
<dbReference type="RefSeq" id="WP_229203325.1">
    <property type="nucleotide sequence ID" value="NZ_QGDT01000005.1"/>
</dbReference>
<keyword evidence="4" id="KW-0472">Membrane</keyword>
<gene>
    <name evidence="7" type="ORF">CLV98_10517</name>
</gene>
<feature type="domain" description="RagB/SusD" evidence="6">
    <location>
        <begin position="11"/>
        <end position="226"/>
    </location>
</feature>
<dbReference type="GO" id="GO:0009279">
    <property type="term" value="C:cell outer membrane"/>
    <property type="evidence" value="ECO:0007669"/>
    <property type="project" value="UniProtKB-SubCell"/>
</dbReference>
<dbReference type="Gene3D" id="1.25.40.390">
    <property type="match status" value="1"/>
</dbReference>
<evidence type="ECO:0000313" key="7">
    <source>
        <dbReference type="EMBL" id="PWJ57837.1"/>
    </source>
</evidence>
<keyword evidence="5" id="KW-0998">Cell outer membrane</keyword>
<evidence type="ECO:0000256" key="1">
    <source>
        <dbReference type="ARBA" id="ARBA00004442"/>
    </source>
</evidence>
<keyword evidence="3" id="KW-0732">Signal</keyword>
<name>A0A316B5C7_9BACT</name>
<comment type="subcellular location">
    <subcellularLocation>
        <location evidence="1">Cell outer membrane</location>
    </subcellularLocation>
</comment>
<reference evidence="7 8" key="1">
    <citation type="submission" date="2018-03" db="EMBL/GenBank/DDBJ databases">
        <title>Genomic Encyclopedia of Archaeal and Bacterial Type Strains, Phase II (KMG-II): from individual species to whole genera.</title>
        <authorList>
            <person name="Goeker M."/>
        </authorList>
    </citation>
    <scope>NUCLEOTIDE SEQUENCE [LARGE SCALE GENOMIC DNA]</scope>
    <source>
        <strain evidence="7 8">DSM 100346</strain>
    </source>
</reference>
<dbReference type="AlphaFoldDB" id="A0A316B5C7"/>
<comment type="similarity">
    <text evidence="2">Belongs to the SusD family.</text>
</comment>
<evidence type="ECO:0000256" key="3">
    <source>
        <dbReference type="ARBA" id="ARBA00022729"/>
    </source>
</evidence>
<dbReference type="InterPro" id="IPR011990">
    <property type="entry name" value="TPR-like_helical_dom_sf"/>
</dbReference>
<protein>
    <submittedName>
        <fullName evidence="7">SusD-like starch-binding protein associating with outer membrane</fullName>
    </submittedName>
</protein>
<dbReference type="Proteomes" id="UP000245880">
    <property type="component" value="Unassembled WGS sequence"/>
</dbReference>
<evidence type="ECO:0000256" key="4">
    <source>
        <dbReference type="ARBA" id="ARBA00023136"/>
    </source>
</evidence>
<organism evidence="7 8">
    <name type="scientific">Dyadobacter jejuensis</name>
    <dbReference type="NCBI Taxonomy" id="1082580"/>
    <lineage>
        <taxon>Bacteria</taxon>
        <taxon>Pseudomonadati</taxon>
        <taxon>Bacteroidota</taxon>
        <taxon>Cytophagia</taxon>
        <taxon>Cytophagales</taxon>
        <taxon>Spirosomataceae</taxon>
        <taxon>Dyadobacter</taxon>
    </lineage>
</organism>